<dbReference type="InterPro" id="IPR036097">
    <property type="entry name" value="HisK_dim/P_sf"/>
</dbReference>
<keyword evidence="7 9" id="KW-0472">Membrane</keyword>
<dbReference type="SUPFAM" id="SSF47384">
    <property type="entry name" value="Homodimeric domain of signal transducing histidine kinase"/>
    <property type="match status" value="1"/>
</dbReference>
<evidence type="ECO:0000256" key="7">
    <source>
        <dbReference type="ARBA" id="ARBA00023136"/>
    </source>
</evidence>
<feature type="transmembrane region" description="Helical" evidence="9">
    <location>
        <begin position="174"/>
        <end position="197"/>
    </location>
</feature>
<feature type="modified residue" description="4-aspartylphosphate" evidence="8">
    <location>
        <position position="621"/>
    </location>
</feature>
<dbReference type="EMBL" id="NSLI01000004">
    <property type="protein sequence ID" value="PAX06849.1"/>
    <property type="molecule type" value="Genomic_DNA"/>
</dbReference>
<dbReference type="SUPFAM" id="SSF52172">
    <property type="entry name" value="CheY-like"/>
    <property type="match status" value="1"/>
</dbReference>
<evidence type="ECO:0000313" key="14">
    <source>
        <dbReference type="Proteomes" id="UP000218151"/>
    </source>
</evidence>
<evidence type="ECO:0000259" key="10">
    <source>
        <dbReference type="PROSITE" id="PS50109"/>
    </source>
</evidence>
<dbReference type="Gene3D" id="3.30.565.10">
    <property type="entry name" value="Histidine kinase-like ATPase, C-terminal domain"/>
    <property type="match status" value="1"/>
</dbReference>
<dbReference type="Pfam" id="PF00072">
    <property type="entry name" value="Response_reg"/>
    <property type="match status" value="1"/>
</dbReference>
<dbReference type="AlphaFoldDB" id="A0A2A2SC73"/>
<dbReference type="InterPro" id="IPR007891">
    <property type="entry name" value="CHASE3"/>
</dbReference>
<dbReference type="InterPro" id="IPR011006">
    <property type="entry name" value="CheY-like_superfamily"/>
</dbReference>
<keyword evidence="14" id="KW-1185">Reference proteome</keyword>
<evidence type="ECO:0000256" key="6">
    <source>
        <dbReference type="ARBA" id="ARBA00023012"/>
    </source>
</evidence>
<dbReference type="CDD" id="cd16922">
    <property type="entry name" value="HATPase_EvgS-ArcB-TorS-like"/>
    <property type="match status" value="1"/>
</dbReference>
<evidence type="ECO:0000256" key="4">
    <source>
        <dbReference type="ARBA" id="ARBA00022679"/>
    </source>
</evidence>
<dbReference type="Gene3D" id="3.40.50.2300">
    <property type="match status" value="1"/>
</dbReference>
<dbReference type="SMART" id="SM00448">
    <property type="entry name" value="REC"/>
    <property type="match status" value="1"/>
</dbReference>
<evidence type="ECO:0000256" key="9">
    <source>
        <dbReference type="SAM" id="Phobius"/>
    </source>
</evidence>
<feature type="domain" description="Histidine kinase" evidence="10">
    <location>
        <begin position="340"/>
        <end position="559"/>
    </location>
</feature>
<keyword evidence="6" id="KW-0902">Two-component regulatory system</keyword>
<evidence type="ECO:0000259" key="11">
    <source>
        <dbReference type="PROSITE" id="PS50110"/>
    </source>
</evidence>
<dbReference type="CDD" id="cd00082">
    <property type="entry name" value="HisKA"/>
    <property type="match status" value="1"/>
</dbReference>
<dbReference type="GO" id="GO:0005886">
    <property type="term" value="C:plasma membrane"/>
    <property type="evidence" value="ECO:0007669"/>
    <property type="project" value="TreeGrafter"/>
</dbReference>
<dbReference type="FunFam" id="3.30.565.10:FF:000006">
    <property type="entry name" value="Sensor histidine kinase WalK"/>
    <property type="match status" value="1"/>
</dbReference>
<keyword evidence="9" id="KW-0812">Transmembrane</keyword>
<evidence type="ECO:0000256" key="3">
    <source>
        <dbReference type="ARBA" id="ARBA00022553"/>
    </source>
</evidence>
<name>A0A2A2SC73_9SPHN</name>
<dbReference type="SMART" id="SM00091">
    <property type="entry name" value="PAS"/>
    <property type="match status" value="1"/>
</dbReference>
<keyword evidence="5" id="KW-0418">Kinase</keyword>
<reference evidence="14" key="1">
    <citation type="submission" date="2017-09" db="EMBL/GenBank/DDBJ databases">
        <authorList>
            <person name="Feng G."/>
            <person name="Zhu H."/>
        </authorList>
    </citation>
    <scope>NUCLEOTIDE SEQUENCE [LARGE SCALE GENOMIC DNA]</scope>
    <source>
        <strain evidence="14">1PNM-20</strain>
    </source>
</reference>
<dbReference type="FunFam" id="1.10.287.130:FF:000001">
    <property type="entry name" value="Two-component sensor histidine kinase"/>
    <property type="match status" value="1"/>
</dbReference>
<dbReference type="CDD" id="cd00130">
    <property type="entry name" value="PAS"/>
    <property type="match status" value="1"/>
</dbReference>
<dbReference type="PANTHER" id="PTHR43047">
    <property type="entry name" value="TWO-COMPONENT HISTIDINE PROTEIN KINASE"/>
    <property type="match status" value="1"/>
</dbReference>
<sequence length="687" mass="73315">MVAATLAIHLLLAYVLDREFDHGVRAAEEAERSHQVRAALMDVLSVHRDVETGQRGYLLTGDPEFLQPYREARGVAEGTLRTLDGRLERGSPLASGVARLRELSRAKLDFADRTVALKAAGRPARARAAVASGRGKALMDAIRAQVAAMDRLERARLADRTAEEFRAHERTRTLSFLLLAGMAAMLTAAAVAIARAWDQRRRLHTRLRDAAARQQAILDSTTDAIISLNPSGSIESLNRAARAMFGYREDELLRRDVSVLFEIAPERGRAMSFADRLGLGEAGGGRTIDITGRRSDGAAVPTEVAVSPMALPSGVHAVAVVRDATERHRVDRLKREFISTVSHELRTPLTSIAGSLGLLAGGAAGPLPPRADRLVAIAHANSERLVRLVNDILDIEKIEAGEAQFDMRPVPLADLLGRTVEANGGYAQGFGVRLELAPVDDAAHVLGDPDRLTQVFTNLLSNAVKFSPAGGVVIVMASALDGCWRVSVSDQGPGIPEAFQPRLFDKFTQADGSDTRAKGGSGLGLSIVREIVARHGGRVSFDTAEGHGTTFHVDLPRADEPARPAASAAPLPRVLHVEDDVDMTRVVASALEGRAALTPAHSLRRARELVAAERFDLVILDIGLADGSGLDLLDACGRSAPVIVFTAQEAGAELAHRARVVLVKSRASIGRLVAAVDDALGLPKEAA</sequence>
<protein>
    <recommendedName>
        <fullName evidence="2">histidine kinase</fullName>
        <ecNumber evidence="2">2.7.13.3</ecNumber>
    </recommendedName>
</protein>
<dbReference type="GO" id="GO:0009927">
    <property type="term" value="F:histidine phosphotransfer kinase activity"/>
    <property type="evidence" value="ECO:0007669"/>
    <property type="project" value="TreeGrafter"/>
</dbReference>
<dbReference type="PANTHER" id="PTHR43047:SF72">
    <property type="entry name" value="OSMOSENSING HISTIDINE PROTEIN KINASE SLN1"/>
    <property type="match status" value="1"/>
</dbReference>
<feature type="domain" description="Response regulatory" evidence="11">
    <location>
        <begin position="573"/>
        <end position="687"/>
    </location>
</feature>
<dbReference type="PRINTS" id="PR00344">
    <property type="entry name" value="BCTRLSENSOR"/>
</dbReference>
<dbReference type="EC" id="2.7.13.3" evidence="2"/>
<dbReference type="InterPro" id="IPR003594">
    <property type="entry name" value="HATPase_dom"/>
</dbReference>
<dbReference type="SUPFAM" id="SSF55874">
    <property type="entry name" value="ATPase domain of HSP90 chaperone/DNA topoisomerase II/histidine kinase"/>
    <property type="match status" value="1"/>
</dbReference>
<evidence type="ECO:0000313" key="13">
    <source>
        <dbReference type="EMBL" id="PAX06849.1"/>
    </source>
</evidence>
<dbReference type="CDD" id="cd19410">
    <property type="entry name" value="HK9-like_sensor"/>
    <property type="match status" value="1"/>
</dbReference>
<dbReference type="Gene3D" id="3.30.450.20">
    <property type="entry name" value="PAS domain"/>
    <property type="match status" value="1"/>
</dbReference>
<proteinExistence type="predicted"/>
<dbReference type="InterPro" id="IPR004358">
    <property type="entry name" value="Sig_transdc_His_kin-like_C"/>
</dbReference>
<evidence type="ECO:0000256" key="1">
    <source>
        <dbReference type="ARBA" id="ARBA00000085"/>
    </source>
</evidence>
<keyword evidence="9" id="KW-1133">Transmembrane helix</keyword>
<evidence type="ECO:0000256" key="5">
    <source>
        <dbReference type="ARBA" id="ARBA00022777"/>
    </source>
</evidence>
<dbReference type="Pfam" id="PF00512">
    <property type="entry name" value="HisKA"/>
    <property type="match status" value="1"/>
</dbReference>
<dbReference type="Pfam" id="PF13426">
    <property type="entry name" value="PAS_9"/>
    <property type="match status" value="1"/>
</dbReference>
<dbReference type="InterPro" id="IPR003661">
    <property type="entry name" value="HisK_dim/P_dom"/>
</dbReference>
<accession>A0A2A2SC73</accession>
<dbReference type="Proteomes" id="UP000218151">
    <property type="component" value="Unassembled WGS sequence"/>
</dbReference>
<gene>
    <name evidence="13" type="ORF">CKY28_12265</name>
</gene>
<feature type="domain" description="PAS" evidence="12">
    <location>
        <begin position="210"/>
        <end position="266"/>
    </location>
</feature>
<dbReference type="Gene3D" id="1.10.287.130">
    <property type="match status" value="1"/>
</dbReference>
<dbReference type="InterPro" id="IPR005467">
    <property type="entry name" value="His_kinase_dom"/>
</dbReference>
<evidence type="ECO:0000256" key="8">
    <source>
        <dbReference type="PROSITE-ProRule" id="PRU00169"/>
    </source>
</evidence>
<comment type="catalytic activity">
    <reaction evidence="1">
        <text>ATP + protein L-histidine = ADP + protein N-phospho-L-histidine.</text>
        <dbReference type="EC" id="2.7.13.3"/>
    </reaction>
</comment>
<dbReference type="CDD" id="cd00156">
    <property type="entry name" value="REC"/>
    <property type="match status" value="1"/>
</dbReference>
<dbReference type="Pfam" id="PF05227">
    <property type="entry name" value="CHASE3"/>
    <property type="match status" value="1"/>
</dbReference>
<dbReference type="SMART" id="SM00388">
    <property type="entry name" value="HisKA"/>
    <property type="match status" value="1"/>
</dbReference>
<keyword evidence="3 8" id="KW-0597">Phosphoprotein</keyword>
<evidence type="ECO:0000256" key="2">
    <source>
        <dbReference type="ARBA" id="ARBA00012438"/>
    </source>
</evidence>
<dbReference type="PROSITE" id="PS50110">
    <property type="entry name" value="RESPONSE_REGULATORY"/>
    <property type="match status" value="1"/>
</dbReference>
<dbReference type="InterPro" id="IPR036890">
    <property type="entry name" value="HATPase_C_sf"/>
</dbReference>
<dbReference type="PROSITE" id="PS50109">
    <property type="entry name" value="HIS_KIN"/>
    <property type="match status" value="1"/>
</dbReference>
<dbReference type="SMART" id="SM00387">
    <property type="entry name" value="HATPase_c"/>
    <property type="match status" value="1"/>
</dbReference>
<dbReference type="NCBIfam" id="TIGR00229">
    <property type="entry name" value="sensory_box"/>
    <property type="match status" value="1"/>
</dbReference>
<dbReference type="InterPro" id="IPR001789">
    <property type="entry name" value="Sig_transdc_resp-reg_receiver"/>
</dbReference>
<keyword evidence="4" id="KW-0808">Transferase</keyword>
<dbReference type="InterPro" id="IPR035965">
    <property type="entry name" value="PAS-like_dom_sf"/>
</dbReference>
<comment type="caution">
    <text evidence="13">The sequence shown here is derived from an EMBL/GenBank/DDBJ whole genome shotgun (WGS) entry which is preliminary data.</text>
</comment>
<evidence type="ECO:0000259" key="12">
    <source>
        <dbReference type="PROSITE" id="PS50112"/>
    </source>
</evidence>
<dbReference type="GO" id="GO:0000155">
    <property type="term" value="F:phosphorelay sensor kinase activity"/>
    <property type="evidence" value="ECO:0007669"/>
    <property type="project" value="InterPro"/>
</dbReference>
<dbReference type="Pfam" id="PF02518">
    <property type="entry name" value="HATPase_c"/>
    <property type="match status" value="1"/>
</dbReference>
<dbReference type="SUPFAM" id="SSF55785">
    <property type="entry name" value="PYP-like sensor domain (PAS domain)"/>
    <property type="match status" value="1"/>
</dbReference>
<organism evidence="13 14">
    <name type="scientific">Sphingomonas lenta</name>
    <dbReference type="NCBI Taxonomy" id="1141887"/>
    <lineage>
        <taxon>Bacteria</taxon>
        <taxon>Pseudomonadati</taxon>
        <taxon>Pseudomonadota</taxon>
        <taxon>Alphaproteobacteria</taxon>
        <taxon>Sphingomonadales</taxon>
        <taxon>Sphingomonadaceae</taxon>
        <taxon>Sphingomonas</taxon>
    </lineage>
</organism>
<dbReference type="PROSITE" id="PS50112">
    <property type="entry name" value="PAS"/>
    <property type="match status" value="1"/>
</dbReference>
<dbReference type="InterPro" id="IPR000014">
    <property type="entry name" value="PAS"/>
</dbReference>